<dbReference type="Proteomes" id="UP000231987">
    <property type="component" value="Unassembled WGS sequence"/>
</dbReference>
<dbReference type="AlphaFoldDB" id="A0A2J0YYK8"/>
<evidence type="ECO:0000256" key="1">
    <source>
        <dbReference type="SAM" id="MobiDB-lite"/>
    </source>
</evidence>
<proteinExistence type="predicted"/>
<evidence type="ECO:0000313" key="2">
    <source>
        <dbReference type="EMBL" id="PJR13365.1"/>
    </source>
</evidence>
<feature type="region of interest" description="Disordered" evidence="1">
    <location>
        <begin position="154"/>
        <end position="242"/>
    </location>
</feature>
<accession>A0A2J0YYK8</accession>
<dbReference type="Pfam" id="PF11748">
    <property type="entry name" value="DUF3306"/>
    <property type="match status" value="1"/>
</dbReference>
<organism evidence="2 3">
    <name type="scientific">Rhizobium meliloti</name>
    <name type="common">Ensifer meliloti</name>
    <name type="synonym">Sinorhizobium meliloti</name>
    <dbReference type="NCBI Taxonomy" id="382"/>
    <lineage>
        <taxon>Bacteria</taxon>
        <taxon>Pseudomonadati</taxon>
        <taxon>Pseudomonadota</taxon>
        <taxon>Alphaproteobacteria</taxon>
        <taxon>Hyphomicrobiales</taxon>
        <taxon>Rhizobiaceae</taxon>
        <taxon>Sinorhizobium/Ensifer group</taxon>
        <taxon>Sinorhizobium</taxon>
    </lineage>
</organism>
<comment type="caution">
    <text evidence="2">The sequence shown here is derived from an EMBL/GenBank/DDBJ whole genome shotgun (WGS) entry which is preliminary data.</text>
</comment>
<protein>
    <recommendedName>
        <fullName evidence="4">DUF3306 domain-containing protein</fullName>
    </recommendedName>
</protein>
<name>A0A2J0YYK8_RHIML</name>
<gene>
    <name evidence="2" type="ORF">CEJ86_21705</name>
</gene>
<evidence type="ECO:0008006" key="4">
    <source>
        <dbReference type="Google" id="ProtNLM"/>
    </source>
</evidence>
<sequence length="242" mass="25847">MSDGSDNHLARWSRRKLASRREQKPAAPELDQASGEVAENNDPVASCPERNLPEAKAAELEDVGVVEPLPHLEDLTAESDVAAFLKKGVPLALKHAALRKAWSLDPGIRDFVGPSEYAWDFNKPGSMGGFGPLDAKETVVGFLSKAARAVDTLTKPEAVPSHEQRGDAVPDAALPVEDPENLATEKPATDEPPAIEPPALEMSTNVSASVEFKSHTHSPDKMSPSQLPDAYSGPRHGGAMPR</sequence>
<dbReference type="InterPro" id="IPR021735">
    <property type="entry name" value="DUF3306"/>
</dbReference>
<dbReference type="RefSeq" id="WP_100673343.1">
    <property type="nucleotide sequence ID" value="NZ_NJGD01000010.1"/>
</dbReference>
<reference evidence="2 3" key="1">
    <citation type="submission" date="2017-06" db="EMBL/GenBank/DDBJ databases">
        <title>Ensifer strains isolated from leguminous trees and herbs display diverse denitrification phenotypes with some acting as strong N2O sinks.</title>
        <authorList>
            <person name="Woliy K."/>
            <person name="Mania D."/>
            <person name="Bakken L.R."/>
            <person name="Frostegard A."/>
        </authorList>
    </citation>
    <scope>NUCLEOTIDE SEQUENCE [LARGE SCALE GENOMIC DNA]</scope>
    <source>
        <strain evidence="2 3">AC50a</strain>
    </source>
</reference>
<feature type="region of interest" description="Disordered" evidence="1">
    <location>
        <begin position="1"/>
        <end position="61"/>
    </location>
</feature>
<dbReference type="EMBL" id="NJGD01000010">
    <property type="protein sequence ID" value="PJR13365.1"/>
    <property type="molecule type" value="Genomic_DNA"/>
</dbReference>
<evidence type="ECO:0000313" key="3">
    <source>
        <dbReference type="Proteomes" id="UP000231987"/>
    </source>
</evidence>